<dbReference type="PANTHER" id="PTHR47683:SF2">
    <property type="entry name" value="RNA-BINDING S4 DOMAIN-CONTAINING PROTEIN"/>
    <property type="match status" value="1"/>
</dbReference>
<feature type="domain" description="RNA-binding S4" evidence="5">
    <location>
        <begin position="1"/>
        <end position="63"/>
    </location>
</feature>
<dbReference type="CDD" id="cd02870">
    <property type="entry name" value="PseudoU_synth_RsuA_like"/>
    <property type="match status" value="1"/>
</dbReference>
<dbReference type="SMART" id="SM00363">
    <property type="entry name" value="S4"/>
    <property type="match status" value="1"/>
</dbReference>
<evidence type="ECO:0000256" key="3">
    <source>
        <dbReference type="PROSITE-ProRule" id="PRU00182"/>
    </source>
</evidence>
<keyword evidence="3" id="KW-0694">RNA-binding</keyword>
<comment type="caution">
    <text evidence="6">The sequence shown here is derived from an EMBL/GenBank/DDBJ whole genome shotgun (WGS) entry which is preliminary data.</text>
</comment>
<dbReference type="EMBL" id="PGXC01000091">
    <property type="protein sequence ID" value="PKK87878.1"/>
    <property type="molecule type" value="Genomic_DNA"/>
</dbReference>
<dbReference type="Pfam" id="PF01479">
    <property type="entry name" value="S4"/>
    <property type="match status" value="1"/>
</dbReference>
<protein>
    <recommendedName>
        <fullName evidence="4">Pseudouridine synthase</fullName>
        <ecNumber evidence="4">5.4.99.-</ecNumber>
    </recommendedName>
</protein>
<dbReference type="InterPro" id="IPR006145">
    <property type="entry name" value="PsdUridine_synth_RsuA/RluA"/>
</dbReference>
<keyword evidence="2 4" id="KW-0413">Isomerase</keyword>
<dbReference type="InterPro" id="IPR018496">
    <property type="entry name" value="PsdUridine_synth_RsuA/RluB_CS"/>
</dbReference>
<dbReference type="InterPro" id="IPR002942">
    <property type="entry name" value="S4_RNA-bd"/>
</dbReference>
<dbReference type="GO" id="GO:0003723">
    <property type="term" value="F:RNA binding"/>
    <property type="evidence" value="ECO:0007669"/>
    <property type="project" value="UniProtKB-KW"/>
</dbReference>
<dbReference type="GO" id="GO:0000455">
    <property type="term" value="P:enzyme-directed rRNA pseudouridine synthesis"/>
    <property type="evidence" value="ECO:0007669"/>
    <property type="project" value="UniProtKB-ARBA"/>
</dbReference>
<dbReference type="PANTHER" id="PTHR47683">
    <property type="entry name" value="PSEUDOURIDINE SYNTHASE FAMILY PROTEIN-RELATED"/>
    <property type="match status" value="1"/>
</dbReference>
<proteinExistence type="inferred from homology"/>
<dbReference type="AlphaFoldDB" id="A0A2N1PHR0"/>
<dbReference type="SUPFAM" id="SSF55120">
    <property type="entry name" value="Pseudouridine synthase"/>
    <property type="match status" value="1"/>
</dbReference>
<evidence type="ECO:0000256" key="4">
    <source>
        <dbReference type="RuleBase" id="RU003887"/>
    </source>
</evidence>
<dbReference type="InterPro" id="IPR050343">
    <property type="entry name" value="RsuA_PseudoU_synthase"/>
</dbReference>
<organism evidence="6 7">
    <name type="scientific">Candidatus Wallbacteria bacterium HGW-Wallbacteria-1</name>
    <dbReference type="NCBI Taxonomy" id="2013854"/>
    <lineage>
        <taxon>Bacteria</taxon>
        <taxon>Candidatus Walliibacteriota</taxon>
    </lineage>
</organism>
<dbReference type="PROSITE" id="PS01149">
    <property type="entry name" value="PSI_RSU"/>
    <property type="match status" value="1"/>
</dbReference>
<dbReference type="Proteomes" id="UP000233256">
    <property type="component" value="Unassembled WGS sequence"/>
</dbReference>
<gene>
    <name evidence="6" type="ORF">CVV64_21205</name>
</gene>
<dbReference type="Gene3D" id="3.10.290.10">
    <property type="entry name" value="RNA-binding S4 domain"/>
    <property type="match status" value="1"/>
</dbReference>
<dbReference type="FunFam" id="3.10.290.10:FF:000003">
    <property type="entry name" value="Pseudouridine synthase"/>
    <property type="match status" value="1"/>
</dbReference>
<dbReference type="GO" id="GO:0120159">
    <property type="term" value="F:rRNA pseudouridine synthase activity"/>
    <property type="evidence" value="ECO:0007669"/>
    <property type="project" value="UniProtKB-ARBA"/>
</dbReference>
<accession>A0A2N1PHR0</accession>
<evidence type="ECO:0000256" key="2">
    <source>
        <dbReference type="ARBA" id="ARBA00023235"/>
    </source>
</evidence>
<name>A0A2N1PHR0_9BACT</name>
<dbReference type="Gene3D" id="3.30.2350.10">
    <property type="entry name" value="Pseudouridine synthase"/>
    <property type="match status" value="1"/>
</dbReference>
<dbReference type="CDD" id="cd00165">
    <property type="entry name" value="S4"/>
    <property type="match status" value="1"/>
</dbReference>
<dbReference type="Pfam" id="PF00849">
    <property type="entry name" value="PseudoU_synth_2"/>
    <property type="match status" value="1"/>
</dbReference>
<dbReference type="PROSITE" id="PS50889">
    <property type="entry name" value="S4"/>
    <property type="match status" value="1"/>
</dbReference>
<comment type="similarity">
    <text evidence="1 4">Belongs to the pseudouridine synthase RsuA family.</text>
</comment>
<evidence type="ECO:0000259" key="5">
    <source>
        <dbReference type="SMART" id="SM00363"/>
    </source>
</evidence>
<evidence type="ECO:0000313" key="7">
    <source>
        <dbReference type="Proteomes" id="UP000233256"/>
    </source>
</evidence>
<dbReference type="InterPro" id="IPR020103">
    <property type="entry name" value="PsdUridine_synth_cat_dom_sf"/>
</dbReference>
<dbReference type="SUPFAM" id="SSF55174">
    <property type="entry name" value="Alpha-L RNA-binding motif"/>
    <property type="match status" value="1"/>
</dbReference>
<dbReference type="InterPro" id="IPR000748">
    <property type="entry name" value="PsdUridine_synth_RsuA/RluB/E/F"/>
</dbReference>
<reference evidence="6 7" key="1">
    <citation type="journal article" date="2017" name="ISME J.">
        <title>Potential for microbial H2 and metal transformations associated with novel bacteria and archaea in deep terrestrial subsurface sediments.</title>
        <authorList>
            <person name="Hernsdorf A.W."/>
            <person name="Amano Y."/>
            <person name="Miyakawa K."/>
            <person name="Ise K."/>
            <person name="Suzuki Y."/>
            <person name="Anantharaman K."/>
            <person name="Probst A."/>
            <person name="Burstein D."/>
            <person name="Thomas B.C."/>
            <person name="Banfield J.F."/>
        </authorList>
    </citation>
    <scope>NUCLEOTIDE SEQUENCE [LARGE SCALE GENOMIC DNA]</scope>
    <source>
        <strain evidence="6">HGW-Wallbacteria-1</strain>
    </source>
</reference>
<evidence type="ECO:0000256" key="1">
    <source>
        <dbReference type="ARBA" id="ARBA00008348"/>
    </source>
</evidence>
<dbReference type="NCBIfam" id="TIGR00093">
    <property type="entry name" value="pseudouridine synthase"/>
    <property type="match status" value="1"/>
</dbReference>
<evidence type="ECO:0000313" key="6">
    <source>
        <dbReference type="EMBL" id="PKK87878.1"/>
    </source>
</evidence>
<sequence>MRIQKFMAQCGVASRRKSEELIQKGLVQINGITIREPGFPVDPEKDEITVSGKRLNTAAKIYIMVNKPKGVLSTSEDTHGRQRVLDLVPIKERLYTVGRLDMDTEGLLLLTNDGDLTFYLTHPSHEFGKTYVGLVKGCPDKRSLEAFSHGMAIEDYRTAPATIKVLKVNQDTSLLEMRIHEGKKRQIRKMCAAMGHQIIDLKRVAVGDLTLGNLKPGEWRYLNNDEIIYLKGEN</sequence>
<dbReference type="InterPro" id="IPR036986">
    <property type="entry name" value="S4_RNA-bd_sf"/>
</dbReference>
<dbReference type="EC" id="5.4.99.-" evidence="4"/>